<dbReference type="EMBL" id="CP104965">
    <property type="protein sequence ID" value="UXN68472.1"/>
    <property type="molecule type" value="Genomic_DNA"/>
</dbReference>
<dbReference type="RefSeq" id="WP_262166354.1">
    <property type="nucleotide sequence ID" value="NZ_CP104965.1"/>
</dbReference>
<keyword evidence="4" id="KW-0548">Nucleotidyltransferase</keyword>
<comment type="cofactor">
    <cofactor evidence="1">
        <name>Mg(2+)</name>
        <dbReference type="ChEBI" id="CHEBI:18420"/>
    </cofactor>
</comment>
<dbReference type="InterPro" id="IPR043519">
    <property type="entry name" value="NT_sf"/>
</dbReference>
<dbReference type="InterPro" id="IPR050264">
    <property type="entry name" value="Bact_CCA-adding_enz_type3_sf"/>
</dbReference>
<dbReference type="PANTHER" id="PTHR46173">
    <property type="entry name" value="CCA TRNA NUCLEOTIDYLTRANSFERASE 1, MITOCHONDRIAL"/>
    <property type="match status" value="1"/>
</dbReference>
<dbReference type="Pfam" id="PF01743">
    <property type="entry name" value="PolyA_pol"/>
    <property type="match status" value="1"/>
</dbReference>
<proteinExistence type="inferred from homology"/>
<evidence type="ECO:0000313" key="12">
    <source>
        <dbReference type="Proteomes" id="UP001061862"/>
    </source>
</evidence>
<name>A0ABY6CBJ2_9HYPH</name>
<keyword evidence="6" id="KW-0460">Magnesium</keyword>
<reference evidence="11 12" key="1">
    <citation type="submission" date="2022-09" db="EMBL/GenBank/DDBJ databases">
        <title>Interaction between co-microsymbionts with complementary sets of symbiotic genes in legume-rhizobium systems.</title>
        <authorList>
            <person name="Safronova V."/>
            <person name="Sazanova A."/>
            <person name="Afonin A."/>
            <person name="Chirak E."/>
        </authorList>
    </citation>
    <scope>NUCLEOTIDE SEQUENCE [LARGE SCALE GENOMIC DNA]</scope>
    <source>
        <strain evidence="11 12">A18/4-1</strain>
    </source>
</reference>
<evidence type="ECO:0000256" key="6">
    <source>
        <dbReference type="ARBA" id="ARBA00022842"/>
    </source>
</evidence>
<keyword evidence="2 8" id="KW-0808">Transferase</keyword>
<dbReference type="Gene3D" id="1.10.3090.10">
    <property type="entry name" value="cca-adding enzyme, domain 2"/>
    <property type="match status" value="1"/>
</dbReference>
<feature type="domain" description="CCA-adding enzyme C-terminal" evidence="10">
    <location>
        <begin position="267"/>
        <end position="390"/>
    </location>
</feature>
<evidence type="ECO:0000256" key="4">
    <source>
        <dbReference type="ARBA" id="ARBA00022695"/>
    </source>
</evidence>
<dbReference type="Gene3D" id="3.30.460.10">
    <property type="entry name" value="Beta Polymerase, domain 2"/>
    <property type="match status" value="1"/>
</dbReference>
<feature type="domain" description="Poly A polymerase head" evidence="9">
    <location>
        <begin position="33"/>
        <end position="156"/>
    </location>
</feature>
<comment type="similarity">
    <text evidence="8">Belongs to the tRNA nucleotidyltransferase/poly(A) polymerase family.</text>
</comment>
<accession>A0ABY6CBJ2</accession>
<evidence type="ECO:0000256" key="8">
    <source>
        <dbReference type="RuleBase" id="RU003953"/>
    </source>
</evidence>
<dbReference type="SUPFAM" id="SSF81301">
    <property type="entry name" value="Nucleotidyltransferase"/>
    <property type="match status" value="1"/>
</dbReference>
<organism evidence="11 12">
    <name type="scientific">Devosia neptuniae</name>
    <dbReference type="NCBI Taxonomy" id="191302"/>
    <lineage>
        <taxon>Bacteria</taxon>
        <taxon>Pseudomonadati</taxon>
        <taxon>Pseudomonadota</taxon>
        <taxon>Alphaproteobacteria</taxon>
        <taxon>Hyphomicrobiales</taxon>
        <taxon>Devosiaceae</taxon>
        <taxon>Devosia</taxon>
    </lineage>
</organism>
<dbReference type="Proteomes" id="UP001061862">
    <property type="component" value="Chromosome"/>
</dbReference>
<gene>
    <name evidence="11" type="ORF">N8A98_14530</name>
</gene>
<evidence type="ECO:0000259" key="9">
    <source>
        <dbReference type="Pfam" id="PF01743"/>
    </source>
</evidence>
<evidence type="ECO:0000256" key="1">
    <source>
        <dbReference type="ARBA" id="ARBA00001946"/>
    </source>
</evidence>
<keyword evidence="7 8" id="KW-0694">RNA-binding</keyword>
<dbReference type="InterPro" id="IPR032810">
    <property type="entry name" value="CCA-adding_enz_C"/>
</dbReference>
<protein>
    <submittedName>
        <fullName evidence="11">CCA tRNA nucleotidyltransferase</fullName>
    </submittedName>
</protein>
<evidence type="ECO:0000256" key="2">
    <source>
        <dbReference type="ARBA" id="ARBA00022679"/>
    </source>
</evidence>
<evidence type="ECO:0000256" key="5">
    <source>
        <dbReference type="ARBA" id="ARBA00022723"/>
    </source>
</evidence>
<evidence type="ECO:0000259" key="10">
    <source>
        <dbReference type="Pfam" id="PF13735"/>
    </source>
</evidence>
<dbReference type="CDD" id="cd05398">
    <property type="entry name" value="NT_ClassII-CCAase"/>
    <property type="match status" value="1"/>
</dbReference>
<evidence type="ECO:0000256" key="7">
    <source>
        <dbReference type="ARBA" id="ARBA00022884"/>
    </source>
</evidence>
<sequence>MKPEERLAAAEWLLRPETQAIFAALDGDKGRTRAVGGVVRDTLLARERDNPDIDLATVLTPDEVIARAKANGIAHYPTGIDHGTVTLKLGETLAEVTTLRRDVETDGRHAVVAFGTDWAEDAARRDFTLNALYCEADGTLFDPLGGINDALNGRVRFIGDAATRIAEDSLRVYRFFRFSASHGGEKFDPDGLAACAAAVGQLGHLSAERVGSEIMRMLALPDIALTLGAMAAIGLIEIDADRVKTLKAYETLGGFTAATRLAVLIGDRPAEVVQQQWRLSNEVMRAAQTVAAAAEMVEQDRLDEAAYRFGEVAVEGLALAAAQGGWKPDRLAEAARSLAAVQLVPFPISGNDLAGLGIKPGPALGQELARLERIWIDSGFALDREALLAQAKV</sequence>
<dbReference type="SUPFAM" id="SSF81891">
    <property type="entry name" value="Poly A polymerase C-terminal region-like"/>
    <property type="match status" value="1"/>
</dbReference>
<keyword evidence="12" id="KW-1185">Reference proteome</keyword>
<dbReference type="PANTHER" id="PTHR46173:SF1">
    <property type="entry name" value="CCA TRNA NUCLEOTIDYLTRANSFERASE 1, MITOCHONDRIAL"/>
    <property type="match status" value="1"/>
</dbReference>
<dbReference type="Pfam" id="PF13735">
    <property type="entry name" value="tRNA_NucTran2_2"/>
    <property type="match status" value="1"/>
</dbReference>
<evidence type="ECO:0000313" key="11">
    <source>
        <dbReference type="EMBL" id="UXN68472.1"/>
    </source>
</evidence>
<keyword evidence="5" id="KW-0479">Metal-binding</keyword>
<dbReference type="InterPro" id="IPR002646">
    <property type="entry name" value="PolA_pol_head_dom"/>
</dbReference>
<keyword evidence="3" id="KW-0819">tRNA processing</keyword>
<evidence type="ECO:0000256" key="3">
    <source>
        <dbReference type="ARBA" id="ARBA00022694"/>
    </source>
</evidence>